<dbReference type="HOGENOM" id="CLU_010194_12_1_1"/>
<evidence type="ECO:0000313" key="5">
    <source>
        <dbReference type="EMBL" id="ESK91214.1"/>
    </source>
</evidence>
<dbReference type="PRINTS" id="PR00080">
    <property type="entry name" value="SDRFAMILY"/>
</dbReference>
<dbReference type="STRING" id="1381753.V2YHQ5"/>
<dbReference type="CDD" id="cd05233">
    <property type="entry name" value="SDR_c"/>
    <property type="match status" value="1"/>
</dbReference>
<gene>
    <name evidence="5" type="ORF">Moror_2934</name>
</gene>
<dbReference type="InterPro" id="IPR036291">
    <property type="entry name" value="NAD(P)-bd_dom_sf"/>
</dbReference>
<evidence type="ECO:0000256" key="1">
    <source>
        <dbReference type="ARBA" id="ARBA00006484"/>
    </source>
</evidence>
<accession>V2YHQ5</accession>
<dbReference type="PANTHER" id="PTHR43618">
    <property type="entry name" value="7-ALPHA-HYDROXYSTEROID DEHYDROGENASE"/>
    <property type="match status" value="1"/>
</dbReference>
<evidence type="ECO:0000313" key="6">
    <source>
        <dbReference type="Proteomes" id="UP000017559"/>
    </source>
</evidence>
<dbReference type="OrthoDB" id="3819888at2759"/>
<keyword evidence="3" id="KW-0560">Oxidoreductase</keyword>
<evidence type="ECO:0000256" key="2">
    <source>
        <dbReference type="ARBA" id="ARBA00022857"/>
    </source>
</evidence>
<dbReference type="PRINTS" id="PR00081">
    <property type="entry name" value="GDHRDH"/>
</dbReference>
<keyword evidence="2" id="KW-0521">NADP</keyword>
<comment type="caution">
    <text evidence="5">The sequence shown here is derived from an EMBL/GenBank/DDBJ whole genome shotgun (WGS) entry which is preliminary data.</text>
</comment>
<feature type="domain" description="Ketoreductase" evidence="4">
    <location>
        <begin position="17"/>
        <end position="180"/>
    </location>
</feature>
<dbReference type="EMBL" id="AWSO01000363">
    <property type="protein sequence ID" value="ESK91214.1"/>
    <property type="molecule type" value="Genomic_DNA"/>
</dbReference>
<sequence>MSLENLKVSTLGNLSGKIALITGGGTGLGLMIAKSFLANGAAKVYITGRRLEVLQKAAEAYPGLAPLQLDVTDKTSITAAVKVVQENDGKLDVLVNNAGIAGQPVFTGETLDTSRSYGQAFFNDESFERWANTISTNTTSTFFMTMGFLDLLIESANARRREGDETATSSVINISSGAGETHLSFFVYSYGVSKAGLNHLTKTLATEFALKDIPVRVNAILPGLFHSEITAGIPGGLENLAKSAIPGGVNPTPLRRPGREGELGAAAVYLASDAGSYTNGHLLHVDGGHMLVNP</sequence>
<dbReference type="AlphaFoldDB" id="V2YHQ5"/>
<reference evidence="5 6" key="1">
    <citation type="journal article" date="2014" name="BMC Genomics">
        <title>Genome and secretome analysis of the hemibiotrophic fungal pathogen, Moniliophthora roreri, which causes frosty pod rot disease of cacao: mechanisms of the biotrophic and necrotrophic phases.</title>
        <authorList>
            <person name="Meinhardt L.W."/>
            <person name="Costa G.G.L."/>
            <person name="Thomazella D.P.T."/>
            <person name="Teixeira P.J.P.L."/>
            <person name="Carazzolle M.F."/>
            <person name="Schuster S.C."/>
            <person name="Carlson J.E."/>
            <person name="Guiltinan M.J."/>
            <person name="Mieczkowski P."/>
            <person name="Farmer A."/>
            <person name="Ramaraj T."/>
            <person name="Crozier J."/>
            <person name="Davis R.E."/>
            <person name="Shao J."/>
            <person name="Melnick R.L."/>
            <person name="Pereira G.A.G."/>
            <person name="Bailey B.A."/>
        </authorList>
    </citation>
    <scope>NUCLEOTIDE SEQUENCE [LARGE SCALE GENOMIC DNA]</scope>
    <source>
        <strain evidence="5 6">MCA 2997</strain>
    </source>
</reference>
<protein>
    <submittedName>
        <fullName evidence="5">Short chain dehydrogenase reductase family protein</fullName>
    </submittedName>
</protein>
<evidence type="ECO:0000259" key="4">
    <source>
        <dbReference type="SMART" id="SM00822"/>
    </source>
</evidence>
<dbReference type="InterPro" id="IPR052178">
    <property type="entry name" value="Sec_Metab_Biosynth_SDR"/>
</dbReference>
<name>V2YHQ5_MONRO</name>
<dbReference type="Proteomes" id="UP000017559">
    <property type="component" value="Unassembled WGS sequence"/>
</dbReference>
<dbReference type="GO" id="GO:0016491">
    <property type="term" value="F:oxidoreductase activity"/>
    <property type="evidence" value="ECO:0007669"/>
    <property type="project" value="UniProtKB-KW"/>
</dbReference>
<evidence type="ECO:0000256" key="3">
    <source>
        <dbReference type="ARBA" id="ARBA00023002"/>
    </source>
</evidence>
<dbReference type="InterPro" id="IPR002347">
    <property type="entry name" value="SDR_fam"/>
</dbReference>
<dbReference type="PANTHER" id="PTHR43618:SF4">
    <property type="entry name" value="SHORT CHAIN DEHYDROGENASE_REDUCTASE FAMILY (AFU_ORTHOLOGUE AFUA_7G04540)"/>
    <property type="match status" value="1"/>
</dbReference>
<dbReference type="SMART" id="SM00822">
    <property type="entry name" value="PKS_KR"/>
    <property type="match status" value="1"/>
</dbReference>
<dbReference type="Pfam" id="PF13561">
    <property type="entry name" value="adh_short_C2"/>
    <property type="match status" value="1"/>
</dbReference>
<dbReference type="SUPFAM" id="SSF51735">
    <property type="entry name" value="NAD(P)-binding Rossmann-fold domains"/>
    <property type="match status" value="1"/>
</dbReference>
<keyword evidence="6" id="KW-1185">Reference proteome</keyword>
<organism evidence="5 6">
    <name type="scientific">Moniliophthora roreri (strain MCA 2997)</name>
    <name type="common">Cocoa frosty pod rot fungus</name>
    <name type="synonym">Crinipellis roreri</name>
    <dbReference type="NCBI Taxonomy" id="1381753"/>
    <lineage>
        <taxon>Eukaryota</taxon>
        <taxon>Fungi</taxon>
        <taxon>Dikarya</taxon>
        <taxon>Basidiomycota</taxon>
        <taxon>Agaricomycotina</taxon>
        <taxon>Agaricomycetes</taxon>
        <taxon>Agaricomycetidae</taxon>
        <taxon>Agaricales</taxon>
        <taxon>Marasmiineae</taxon>
        <taxon>Marasmiaceae</taxon>
        <taxon>Moniliophthora</taxon>
    </lineage>
</organism>
<dbReference type="Gene3D" id="3.40.50.720">
    <property type="entry name" value="NAD(P)-binding Rossmann-like Domain"/>
    <property type="match status" value="1"/>
</dbReference>
<comment type="similarity">
    <text evidence="1">Belongs to the short-chain dehydrogenases/reductases (SDR) family.</text>
</comment>
<proteinExistence type="inferred from homology"/>
<dbReference type="InterPro" id="IPR057326">
    <property type="entry name" value="KR_dom"/>
</dbReference>
<dbReference type="KEGG" id="mrr:Moror_2934"/>